<name>F4L216_HALH1</name>
<reference key="2">
    <citation type="submission" date="2011-04" db="EMBL/GenBank/DDBJ databases">
        <title>Complete sequence of chromosome of Haliscomenobacter hydrossis DSM 1100.</title>
        <authorList>
            <consortium name="US DOE Joint Genome Institute (JGI-PGF)"/>
            <person name="Lucas S."/>
            <person name="Han J."/>
            <person name="Lapidus A."/>
            <person name="Bruce D."/>
            <person name="Goodwin L."/>
            <person name="Pitluck S."/>
            <person name="Peters L."/>
            <person name="Kyrpides N."/>
            <person name="Mavromatis K."/>
            <person name="Ivanova N."/>
            <person name="Ovchinnikova G."/>
            <person name="Pagani I."/>
            <person name="Daligault H."/>
            <person name="Detter J.C."/>
            <person name="Han C."/>
            <person name="Land M."/>
            <person name="Hauser L."/>
            <person name="Markowitz V."/>
            <person name="Cheng J.-F."/>
            <person name="Hugenholtz P."/>
            <person name="Woyke T."/>
            <person name="Wu D."/>
            <person name="Verbarg S."/>
            <person name="Frueling A."/>
            <person name="Brambilla E."/>
            <person name="Klenk H.-P."/>
            <person name="Eisen J.A."/>
        </authorList>
    </citation>
    <scope>NUCLEOTIDE SEQUENCE</scope>
    <source>
        <strain>DSM 1100</strain>
    </source>
</reference>
<evidence type="ECO:0000313" key="2">
    <source>
        <dbReference type="EMBL" id="AEE50649.1"/>
    </source>
</evidence>
<accession>F4L216</accession>
<evidence type="ECO:0000313" key="3">
    <source>
        <dbReference type="Proteomes" id="UP000008461"/>
    </source>
</evidence>
<dbReference type="KEGG" id="hhy:Halhy_2781"/>
<feature type="compositionally biased region" description="Low complexity" evidence="1">
    <location>
        <begin position="20"/>
        <end position="31"/>
    </location>
</feature>
<keyword evidence="3" id="KW-1185">Reference proteome</keyword>
<sequence>MLLQNRDIISQSASYFCSNSSVGTVSTGSKVNHPKTLRELTA</sequence>
<dbReference type="AlphaFoldDB" id="F4L216"/>
<reference evidence="2 3" key="1">
    <citation type="journal article" date="2011" name="Stand. Genomic Sci.">
        <title>Complete genome sequence of Haliscomenobacter hydrossis type strain (O).</title>
        <authorList>
            <consortium name="US DOE Joint Genome Institute (JGI-PGF)"/>
            <person name="Daligault H."/>
            <person name="Lapidus A."/>
            <person name="Zeytun A."/>
            <person name="Nolan M."/>
            <person name="Lucas S."/>
            <person name="Del Rio T.G."/>
            <person name="Tice H."/>
            <person name="Cheng J.F."/>
            <person name="Tapia R."/>
            <person name="Han C."/>
            <person name="Goodwin L."/>
            <person name="Pitluck S."/>
            <person name="Liolios K."/>
            <person name="Pagani I."/>
            <person name="Ivanova N."/>
            <person name="Huntemann M."/>
            <person name="Mavromatis K."/>
            <person name="Mikhailova N."/>
            <person name="Pati A."/>
            <person name="Chen A."/>
            <person name="Palaniappan K."/>
            <person name="Land M."/>
            <person name="Hauser L."/>
            <person name="Brambilla E.M."/>
            <person name="Rohde M."/>
            <person name="Verbarg S."/>
            <person name="Goker M."/>
            <person name="Bristow J."/>
            <person name="Eisen J.A."/>
            <person name="Markowitz V."/>
            <person name="Hugenholtz P."/>
            <person name="Kyrpides N.C."/>
            <person name="Klenk H.P."/>
            <person name="Woyke T."/>
        </authorList>
    </citation>
    <scope>NUCLEOTIDE SEQUENCE [LARGE SCALE GENOMIC DNA]</scope>
    <source>
        <strain evidence="3">ATCC 27775 / DSM 1100 / LMG 10767 / O</strain>
    </source>
</reference>
<proteinExistence type="predicted"/>
<evidence type="ECO:0000256" key="1">
    <source>
        <dbReference type="SAM" id="MobiDB-lite"/>
    </source>
</evidence>
<protein>
    <submittedName>
        <fullName evidence="2">Uncharacterized protein</fullName>
    </submittedName>
</protein>
<gene>
    <name evidence="2" type="ordered locus">Halhy_2781</name>
</gene>
<dbReference type="EMBL" id="CP002691">
    <property type="protein sequence ID" value="AEE50649.1"/>
    <property type="molecule type" value="Genomic_DNA"/>
</dbReference>
<organism evidence="2 3">
    <name type="scientific">Haliscomenobacter hydrossis (strain ATCC 27775 / DSM 1100 / LMG 10767 / O)</name>
    <dbReference type="NCBI Taxonomy" id="760192"/>
    <lineage>
        <taxon>Bacteria</taxon>
        <taxon>Pseudomonadati</taxon>
        <taxon>Bacteroidota</taxon>
        <taxon>Saprospiria</taxon>
        <taxon>Saprospirales</taxon>
        <taxon>Haliscomenobacteraceae</taxon>
        <taxon>Haliscomenobacter</taxon>
    </lineage>
</organism>
<dbReference type="Proteomes" id="UP000008461">
    <property type="component" value="Chromosome"/>
</dbReference>
<feature type="region of interest" description="Disordered" evidence="1">
    <location>
        <begin position="20"/>
        <end position="42"/>
    </location>
</feature>
<dbReference type="HOGENOM" id="CLU_3252370_0_0_10"/>
<dbReference type="STRING" id="760192.Halhy_2781"/>